<evidence type="ECO:0000256" key="3">
    <source>
        <dbReference type="ARBA" id="ARBA00023002"/>
    </source>
</evidence>
<accession>A0A9W4IPA4</accession>
<keyword evidence="2" id="KW-0288">FMN</keyword>
<keyword evidence="3" id="KW-0560">Oxidoreductase</keyword>
<keyword evidence="1" id="KW-0285">Flavoprotein</keyword>
<organism evidence="4 5">
    <name type="scientific">Penicillium nalgiovense</name>
    <dbReference type="NCBI Taxonomy" id="60175"/>
    <lineage>
        <taxon>Eukaryota</taxon>
        <taxon>Fungi</taxon>
        <taxon>Dikarya</taxon>
        <taxon>Ascomycota</taxon>
        <taxon>Pezizomycotina</taxon>
        <taxon>Eurotiomycetes</taxon>
        <taxon>Eurotiomycetidae</taxon>
        <taxon>Eurotiales</taxon>
        <taxon>Aspergillaceae</taxon>
        <taxon>Penicillium</taxon>
    </lineage>
</organism>
<dbReference type="PANTHER" id="PTHR32332">
    <property type="entry name" value="2-NITROPROPANE DIOXYGENASE"/>
    <property type="match status" value="1"/>
</dbReference>
<protein>
    <recommendedName>
        <fullName evidence="6">Nitronate monooxygenase domain-containing protein</fullName>
    </recommendedName>
</protein>
<dbReference type="Proteomes" id="UP001153461">
    <property type="component" value="Unassembled WGS sequence"/>
</dbReference>
<dbReference type="InterPro" id="IPR013785">
    <property type="entry name" value="Aldolase_TIM"/>
</dbReference>
<reference evidence="4" key="1">
    <citation type="submission" date="2021-07" db="EMBL/GenBank/DDBJ databases">
        <authorList>
            <person name="Branca A.L. A."/>
        </authorList>
    </citation>
    <scope>NUCLEOTIDE SEQUENCE</scope>
</reference>
<dbReference type="InterPro" id="IPR004136">
    <property type="entry name" value="NMO"/>
</dbReference>
<gene>
    <name evidence="4" type="ORF">PNAL_LOCUS10132</name>
</gene>
<evidence type="ECO:0008006" key="6">
    <source>
        <dbReference type="Google" id="ProtNLM"/>
    </source>
</evidence>
<dbReference type="EMBL" id="CAJVNV010000632">
    <property type="protein sequence ID" value="CAG8312542.1"/>
    <property type="molecule type" value="Genomic_DNA"/>
</dbReference>
<evidence type="ECO:0000256" key="1">
    <source>
        <dbReference type="ARBA" id="ARBA00022630"/>
    </source>
</evidence>
<dbReference type="SUPFAM" id="SSF51412">
    <property type="entry name" value="Inosine monophosphate dehydrogenase (IMPDH)"/>
    <property type="match status" value="1"/>
</dbReference>
<dbReference type="OrthoDB" id="440385at2759"/>
<evidence type="ECO:0000256" key="2">
    <source>
        <dbReference type="ARBA" id="ARBA00022643"/>
    </source>
</evidence>
<evidence type="ECO:0000313" key="5">
    <source>
        <dbReference type="Proteomes" id="UP001153461"/>
    </source>
</evidence>
<sequence>MYFQGDYQGTSLAIYSPHLTVPFLNLTMAVNILQWFPRTTAPFIANAPMFGFADAGLATAVTKAGGFGFIGGGFDFRSESTQLLSLDSQLANARSILGLTDCQPLPLGVGFITFQPDGLVDNAIPILQRHRVAAVWLSFPRADADHLPIIQAIRRARESSDWDIKVFVQVGTIKAAEEALRQRVDVLVVQGTDAGGHQWAQGASLISLLPEVRDLLSKTQNTGTAILAAGGIVDARGCVAALGLGADGIVMGTRFVATSECPAPSEIKQTIVSGGDGGVSTIKSIRHDVFQSTDLFPRQYDGRAVIGASYKDSREGASDEEIIRRYNEAREAGEHQRRTVWAGASIGGINAVVSAEHVVQSTQQGAKVISERLRAGF</sequence>
<dbReference type="GO" id="GO:0018580">
    <property type="term" value="F:nitronate monooxygenase activity"/>
    <property type="evidence" value="ECO:0007669"/>
    <property type="project" value="InterPro"/>
</dbReference>
<dbReference type="CDD" id="cd04730">
    <property type="entry name" value="NPD_like"/>
    <property type="match status" value="1"/>
</dbReference>
<comment type="caution">
    <text evidence="4">The sequence shown here is derived from an EMBL/GenBank/DDBJ whole genome shotgun (WGS) entry which is preliminary data.</text>
</comment>
<dbReference type="Pfam" id="PF03060">
    <property type="entry name" value="NMO"/>
    <property type="match status" value="1"/>
</dbReference>
<dbReference type="AlphaFoldDB" id="A0A9W4IPA4"/>
<proteinExistence type="predicted"/>
<dbReference type="Gene3D" id="3.20.20.70">
    <property type="entry name" value="Aldolase class I"/>
    <property type="match status" value="1"/>
</dbReference>
<evidence type="ECO:0000313" key="4">
    <source>
        <dbReference type="EMBL" id="CAG8312542.1"/>
    </source>
</evidence>
<dbReference type="PANTHER" id="PTHR32332:SF34">
    <property type="entry name" value="2-NITROPROPANE DIOXYGENASE FAMILY, PUTATIVE-RELATED"/>
    <property type="match status" value="1"/>
</dbReference>
<name>A0A9W4IPA4_PENNA</name>